<protein>
    <submittedName>
        <fullName evidence="4">Hydrogenase formation protein HypD</fullName>
    </submittedName>
</protein>
<dbReference type="InterPro" id="IPR042244">
    <property type="entry name" value="HypD_2_sf"/>
</dbReference>
<dbReference type="Pfam" id="PF01924">
    <property type="entry name" value="HypD"/>
    <property type="match status" value="1"/>
</dbReference>
<reference evidence="4" key="1">
    <citation type="journal article" date="2021" name="PeerJ">
        <title>Extensive microbial diversity within the chicken gut microbiome revealed by metagenomics and culture.</title>
        <authorList>
            <person name="Gilroy R."/>
            <person name="Ravi A."/>
            <person name="Getino M."/>
            <person name="Pursley I."/>
            <person name="Horton D.L."/>
            <person name="Alikhan N.F."/>
            <person name="Baker D."/>
            <person name="Gharbi K."/>
            <person name="Hall N."/>
            <person name="Watson M."/>
            <person name="Adriaenssens E.M."/>
            <person name="Foster-Nyarko E."/>
            <person name="Jarju S."/>
            <person name="Secka A."/>
            <person name="Antonio M."/>
            <person name="Oren A."/>
            <person name="Chaudhuri R.R."/>
            <person name="La Ragione R."/>
            <person name="Hildebrand F."/>
            <person name="Pallen M.J."/>
        </authorList>
    </citation>
    <scope>NUCLEOTIDE SEQUENCE</scope>
    <source>
        <strain evidence="4">ChiSjej5B23-2810</strain>
    </source>
</reference>
<comment type="caution">
    <text evidence="4">The sequence shown here is derived from an EMBL/GenBank/DDBJ whole genome shotgun (WGS) entry which is preliminary data.</text>
</comment>
<evidence type="ECO:0000256" key="1">
    <source>
        <dbReference type="ARBA" id="ARBA00007888"/>
    </source>
</evidence>
<proteinExistence type="inferred from homology"/>
<dbReference type="Proteomes" id="UP000823906">
    <property type="component" value="Unassembled WGS sequence"/>
</dbReference>
<accession>A0A9D2P993</accession>
<keyword evidence="2" id="KW-0479">Metal-binding</keyword>
<dbReference type="PANTHER" id="PTHR30149:SF0">
    <property type="entry name" value="HYDROGENASE MATURATION FACTOR HYPD"/>
    <property type="match status" value="1"/>
</dbReference>
<organism evidence="4 5">
    <name type="scientific">Candidatus Faecalibacterium faecigallinarum</name>
    <dbReference type="NCBI Taxonomy" id="2838577"/>
    <lineage>
        <taxon>Bacteria</taxon>
        <taxon>Bacillati</taxon>
        <taxon>Bacillota</taxon>
        <taxon>Clostridia</taxon>
        <taxon>Eubacteriales</taxon>
        <taxon>Oscillospiraceae</taxon>
        <taxon>Faecalibacterium</taxon>
    </lineage>
</organism>
<dbReference type="NCBIfam" id="TIGR00075">
    <property type="entry name" value="hypD"/>
    <property type="match status" value="1"/>
</dbReference>
<dbReference type="InterPro" id="IPR002780">
    <property type="entry name" value="Hyd_form_HypD"/>
</dbReference>
<gene>
    <name evidence="4" type="primary">hypD</name>
    <name evidence="4" type="ORF">H9703_04505</name>
</gene>
<keyword evidence="3" id="KW-0408">Iron</keyword>
<dbReference type="EMBL" id="DWWN01000033">
    <property type="protein sequence ID" value="HJC45383.1"/>
    <property type="molecule type" value="Genomic_DNA"/>
</dbReference>
<sequence>MPLSEADFRRPKNAAALVRAIRGLTGPAKPLRIMEICGTHTMAIAQAGLRGLLAPGVQLLSGPGCPVCVTPAGAIDAVLRLSERPGVVIASYGDLLRVPGTVRGDTLLRRRALGARVQTVYSPMDALDAARADPSAEVVFLGVGFETTAPGTAACVLAAAGENIRNFSVLCLLKQTEPALRALIAAPDFGVDGFLCPGHVAAITGASAFAFLPETYNLPAVVSGFEAGDILYSVWRLAQMHAEGRPALENEYTRLVRDAGNPAAQAAMAQVFEPVSSVWRGLGEIPASGLALREAFAPWDAARKFGFAPGPEAENPGCRCGAVLRGVCAPQDCPLFGRACTPADPVGPCMVSSEGACAAAWKYGERAASRCSL</sequence>
<dbReference type="InterPro" id="IPR042243">
    <property type="entry name" value="HypD_1"/>
</dbReference>
<comment type="similarity">
    <text evidence="1">Belongs to the HypD family.</text>
</comment>
<dbReference type="PANTHER" id="PTHR30149">
    <property type="entry name" value="HYDROGENASE PROTEIN ASSEMBLY PROTEIN HYPD"/>
    <property type="match status" value="1"/>
</dbReference>
<name>A0A9D2P993_9FIRM</name>
<evidence type="ECO:0000256" key="2">
    <source>
        <dbReference type="ARBA" id="ARBA00022723"/>
    </source>
</evidence>
<dbReference type="GO" id="GO:0051604">
    <property type="term" value="P:protein maturation"/>
    <property type="evidence" value="ECO:0007669"/>
    <property type="project" value="TreeGrafter"/>
</dbReference>
<dbReference type="GO" id="GO:0070025">
    <property type="term" value="F:carbon monoxide binding"/>
    <property type="evidence" value="ECO:0007669"/>
    <property type="project" value="TreeGrafter"/>
</dbReference>
<evidence type="ECO:0000256" key="3">
    <source>
        <dbReference type="ARBA" id="ARBA00023004"/>
    </source>
</evidence>
<dbReference type="GO" id="GO:0005506">
    <property type="term" value="F:iron ion binding"/>
    <property type="evidence" value="ECO:0007669"/>
    <property type="project" value="TreeGrafter"/>
</dbReference>
<reference evidence="4" key="2">
    <citation type="submission" date="2021-04" db="EMBL/GenBank/DDBJ databases">
        <authorList>
            <person name="Gilroy R."/>
        </authorList>
    </citation>
    <scope>NUCLEOTIDE SEQUENCE</scope>
    <source>
        <strain evidence="4">ChiSjej5B23-2810</strain>
    </source>
</reference>
<dbReference type="Gene3D" id="3.40.50.11750">
    <property type="entry name" value="HypD, alpha/beta domain 1"/>
    <property type="match status" value="2"/>
</dbReference>
<evidence type="ECO:0000313" key="4">
    <source>
        <dbReference type="EMBL" id="HJC45383.1"/>
    </source>
</evidence>
<evidence type="ECO:0000313" key="5">
    <source>
        <dbReference type="Proteomes" id="UP000823906"/>
    </source>
</evidence>
<dbReference type="Gene3D" id="6.10.20.100">
    <property type="match status" value="1"/>
</dbReference>
<dbReference type="GO" id="GO:0051539">
    <property type="term" value="F:4 iron, 4 sulfur cluster binding"/>
    <property type="evidence" value="ECO:0007669"/>
    <property type="project" value="TreeGrafter"/>
</dbReference>
<dbReference type="PIRSF" id="PIRSF005622">
    <property type="entry name" value="Hydrgn_mat_hypD"/>
    <property type="match status" value="1"/>
</dbReference>
<dbReference type="AlphaFoldDB" id="A0A9D2P993"/>